<dbReference type="Proteomes" id="UP001642464">
    <property type="component" value="Unassembled WGS sequence"/>
</dbReference>
<dbReference type="EMBL" id="CAXAMM010011113">
    <property type="protein sequence ID" value="CAK9025243.1"/>
    <property type="molecule type" value="Genomic_DNA"/>
</dbReference>
<feature type="compositionally biased region" description="Low complexity" evidence="2">
    <location>
        <begin position="339"/>
        <end position="350"/>
    </location>
</feature>
<sequence length="383" mass="43333">MESDQVSKLAEEVQSLRRHVDDGEPQVANLMEELQSLRQHLDEGEPAQKVENVGTREAEVSDLKKQVQSLGDTVTRTVEAVSARNESLSEVPKLKEALESLKRRQEEFNLQIEATQRKQLNAIREDMRVVQASQEAAAKRQAQIKEGTQSLEKEQLQLASKLRQLENGRLKQLGQDMQVVKEAILHVQQELKKEVVIPEHILKDLDDKNEARLEAIWKELHSHAEAAATRADRIEQSLTQRVVHLESATTRLVKAEEHTRSLEQDMQKQSEWFAWRIAWLEWATTGEKRSFARALLPPPSTPAATCFKQPLTEDSELWAQEKAGPRRLRRAPLHNMPNAGTANGSALSGSSSAPVWVAQWAREHASRTCDKGRTLDHPHGFAK</sequence>
<reference evidence="3 4" key="1">
    <citation type="submission" date="2024-02" db="EMBL/GenBank/DDBJ databases">
        <authorList>
            <person name="Chen Y."/>
            <person name="Shah S."/>
            <person name="Dougan E. K."/>
            <person name="Thang M."/>
            <person name="Chan C."/>
        </authorList>
    </citation>
    <scope>NUCLEOTIDE SEQUENCE [LARGE SCALE GENOMIC DNA]</scope>
</reference>
<keyword evidence="1" id="KW-0175">Coiled coil</keyword>
<proteinExistence type="predicted"/>
<name>A0ABP0KEL4_9DINO</name>
<keyword evidence="4" id="KW-1185">Reference proteome</keyword>
<feature type="region of interest" description="Disordered" evidence="2">
    <location>
        <begin position="1"/>
        <end position="25"/>
    </location>
</feature>
<evidence type="ECO:0000256" key="1">
    <source>
        <dbReference type="SAM" id="Coils"/>
    </source>
</evidence>
<gene>
    <name evidence="3" type="ORF">SCF082_LOCUS16992</name>
</gene>
<feature type="region of interest" description="Disordered" evidence="2">
    <location>
        <begin position="327"/>
        <end position="350"/>
    </location>
</feature>
<feature type="compositionally biased region" description="Basic and acidic residues" evidence="2">
    <location>
        <begin position="9"/>
        <end position="22"/>
    </location>
</feature>
<evidence type="ECO:0000313" key="3">
    <source>
        <dbReference type="EMBL" id="CAK9025243.1"/>
    </source>
</evidence>
<evidence type="ECO:0000313" key="4">
    <source>
        <dbReference type="Proteomes" id="UP001642464"/>
    </source>
</evidence>
<feature type="coiled-coil region" evidence="1">
    <location>
        <begin position="84"/>
        <end position="118"/>
    </location>
</feature>
<evidence type="ECO:0000256" key="2">
    <source>
        <dbReference type="SAM" id="MobiDB-lite"/>
    </source>
</evidence>
<protein>
    <submittedName>
        <fullName evidence="3">Uncharacterized protein</fullName>
    </submittedName>
</protein>
<organism evidence="3 4">
    <name type="scientific">Durusdinium trenchii</name>
    <dbReference type="NCBI Taxonomy" id="1381693"/>
    <lineage>
        <taxon>Eukaryota</taxon>
        <taxon>Sar</taxon>
        <taxon>Alveolata</taxon>
        <taxon>Dinophyceae</taxon>
        <taxon>Suessiales</taxon>
        <taxon>Symbiodiniaceae</taxon>
        <taxon>Durusdinium</taxon>
    </lineage>
</organism>
<comment type="caution">
    <text evidence="3">The sequence shown here is derived from an EMBL/GenBank/DDBJ whole genome shotgun (WGS) entry which is preliminary data.</text>
</comment>
<accession>A0ABP0KEL4</accession>